<dbReference type="NCBIfam" id="TIGR04257">
    <property type="entry name" value="nanowire_3heme"/>
    <property type="match status" value="1"/>
</dbReference>
<dbReference type="PANTHER" id="PTHR39425:SF1">
    <property type="entry name" value="CYTOCHROME C7-LIKE DOMAIN-CONTAINING PROTEIN"/>
    <property type="match status" value="1"/>
</dbReference>
<evidence type="ECO:0000313" key="4">
    <source>
        <dbReference type="Proteomes" id="UP000317155"/>
    </source>
</evidence>
<keyword evidence="1" id="KW-0732">Signal</keyword>
<sequence>MKVLRLLALVLLLLAPCTLQARWIKDKVLYTVADASNVEFSHYRHLEILGNNCPSCHNDIFHIVTAKNPETTMKAMEEGKSCGVCHNGTKAFTVADNCDACHAQ</sequence>
<dbReference type="AlphaFoldDB" id="A0A550J8Z0"/>
<dbReference type="Proteomes" id="UP000317155">
    <property type="component" value="Unassembled WGS sequence"/>
</dbReference>
<feature type="chain" id="PRO_5021715126" evidence="1">
    <location>
        <begin position="22"/>
        <end position="104"/>
    </location>
</feature>
<name>A0A550J8Z0_9BACT</name>
<evidence type="ECO:0000259" key="2">
    <source>
        <dbReference type="Pfam" id="PF14522"/>
    </source>
</evidence>
<gene>
    <name evidence="3" type="ORF">FL622_12360</name>
</gene>
<keyword evidence="4" id="KW-1185">Reference proteome</keyword>
<dbReference type="PANTHER" id="PTHR39425">
    <property type="entry name" value="LIPOPROTEIN CYTOCHROME C"/>
    <property type="match status" value="1"/>
</dbReference>
<dbReference type="InterPro" id="IPR036280">
    <property type="entry name" value="Multihaem_cyt_sf"/>
</dbReference>
<protein>
    <submittedName>
        <fullName evidence="3">Cytochrome c3 family protein</fullName>
    </submittedName>
</protein>
<evidence type="ECO:0000256" key="1">
    <source>
        <dbReference type="SAM" id="SignalP"/>
    </source>
</evidence>
<proteinExistence type="predicted"/>
<organism evidence="3 4">
    <name type="scientific">Trichloromonas acetexigens</name>
    <dbReference type="NCBI Taxonomy" id="38815"/>
    <lineage>
        <taxon>Bacteria</taxon>
        <taxon>Pseudomonadati</taxon>
        <taxon>Thermodesulfobacteriota</taxon>
        <taxon>Desulfuromonadia</taxon>
        <taxon>Desulfuromonadales</taxon>
        <taxon>Trichloromonadaceae</taxon>
        <taxon>Trichloromonas</taxon>
    </lineage>
</organism>
<dbReference type="EMBL" id="VJVV01000009">
    <property type="protein sequence ID" value="TRO79698.1"/>
    <property type="molecule type" value="Genomic_DNA"/>
</dbReference>
<accession>A0A550J8Z0</accession>
<dbReference type="Gene3D" id="3.90.10.10">
    <property type="entry name" value="Cytochrome C3"/>
    <property type="match status" value="1"/>
</dbReference>
<dbReference type="InterPro" id="IPR026352">
    <property type="entry name" value="Nanowire_3heme"/>
</dbReference>
<comment type="caution">
    <text evidence="3">The sequence shown here is derived from an EMBL/GenBank/DDBJ whole genome shotgun (WGS) entry which is preliminary data.</text>
</comment>
<dbReference type="SUPFAM" id="SSF48695">
    <property type="entry name" value="Multiheme cytochromes"/>
    <property type="match status" value="1"/>
</dbReference>
<feature type="domain" description="Cytochrome c7-like" evidence="2">
    <location>
        <begin position="38"/>
        <end position="102"/>
    </location>
</feature>
<dbReference type="RefSeq" id="WP_092058764.1">
    <property type="nucleotide sequence ID" value="NZ_FOJJ01000041.1"/>
</dbReference>
<dbReference type="OrthoDB" id="5391425at2"/>
<feature type="signal peptide" evidence="1">
    <location>
        <begin position="1"/>
        <end position="21"/>
    </location>
</feature>
<evidence type="ECO:0000313" key="3">
    <source>
        <dbReference type="EMBL" id="TRO79698.1"/>
    </source>
</evidence>
<dbReference type="Pfam" id="PF14522">
    <property type="entry name" value="Cytochrome_C7"/>
    <property type="match status" value="1"/>
</dbReference>
<reference evidence="3 4" key="1">
    <citation type="submission" date="2019-07" db="EMBL/GenBank/DDBJ databases">
        <title>Insights of Desulfuromonas acetexigens electromicrobiology.</title>
        <authorList>
            <person name="Katuri K."/>
            <person name="Sapireddy V."/>
            <person name="Shaw D.R."/>
            <person name="Saikaly P."/>
        </authorList>
    </citation>
    <scope>NUCLEOTIDE SEQUENCE [LARGE SCALE GENOMIC DNA]</scope>
    <source>
        <strain evidence="3 4">2873</strain>
    </source>
</reference>
<dbReference type="InterPro" id="IPR029467">
    <property type="entry name" value="Cyt_c7-like"/>
</dbReference>